<dbReference type="Proteomes" id="UP001596160">
    <property type="component" value="Unassembled WGS sequence"/>
</dbReference>
<evidence type="ECO:0000256" key="3">
    <source>
        <dbReference type="ARBA" id="ARBA00022553"/>
    </source>
</evidence>
<dbReference type="InterPro" id="IPR020845">
    <property type="entry name" value="AMP-binding_CS"/>
</dbReference>
<dbReference type="SUPFAM" id="SSF47336">
    <property type="entry name" value="ACP-like"/>
    <property type="match status" value="2"/>
</dbReference>
<keyword evidence="5" id="KW-0045">Antibiotic biosynthesis</keyword>
<dbReference type="InterPro" id="IPR006162">
    <property type="entry name" value="Ppantetheine_attach_site"/>
</dbReference>
<dbReference type="InterPro" id="IPR025110">
    <property type="entry name" value="AMP-bd_C"/>
</dbReference>
<dbReference type="SMART" id="SM00823">
    <property type="entry name" value="PKS_PP"/>
    <property type="match status" value="2"/>
</dbReference>
<reference evidence="8" key="1">
    <citation type="journal article" date="2019" name="Int. J. Syst. Evol. Microbiol.">
        <title>The Global Catalogue of Microorganisms (GCM) 10K type strain sequencing project: providing services to taxonomists for standard genome sequencing and annotation.</title>
        <authorList>
            <consortium name="The Broad Institute Genomics Platform"/>
            <consortium name="The Broad Institute Genome Sequencing Center for Infectious Disease"/>
            <person name="Wu L."/>
            <person name="Ma J."/>
        </authorList>
    </citation>
    <scope>NUCLEOTIDE SEQUENCE [LARGE SCALE GENOMIC DNA]</scope>
    <source>
        <strain evidence="8">PCU 266</strain>
    </source>
</reference>
<evidence type="ECO:0000313" key="7">
    <source>
        <dbReference type="EMBL" id="MFC5152368.1"/>
    </source>
</evidence>
<evidence type="ECO:0000259" key="6">
    <source>
        <dbReference type="PROSITE" id="PS50075"/>
    </source>
</evidence>
<proteinExistence type="predicted"/>
<feature type="non-terminal residue" evidence="7">
    <location>
        <position position="1"/>
    </location>
</feature>
<feature type="domain" description="Carrier" evidence="6">
    <location>
        <begin position="1220"/>
        <end position="1294"/>
    </location>
</feature>
<keyword evidence="3" id="KW-0597">Phosphoprotein</keyword>
<dbReference type="InterPro" id="IPR000873">
    <property type="entry name" value="AMP-dep_synth/lig_dom"/>
</dbReference>
<dbReference type="Pfam" id="PF00668">
    <property type="entry name" value="Condensation"/>
    <property type="match status" value="2"/>
</dbReference>
<dbReference type="RefSeq" id="WP_344478412.1">
    <property type="nucleotide sequence ID" value="NZ_BAAASB010000009.1"/>
</dbReference>
<evidence type="ECO:0000256" key="5">
    <source>
        <dbReference type="ARBA" id="ARBA00023194"/>
    </source>
</evidence>
<evidence type="ECO:0000313" key="8">
    <source>
        <dbReference type="Proteomes" id="UP001596160"/>
    </source>
</evidence>
<dbReference type="InterPro" id="IPR010071">
    <property type="entry name" value="AA_adenyl_dom"/>
</dbReference>
<dbReference type="NCBIfam" id="TIGR01720">
    <property type="entry name" value="NRPS-para261"/>
    <property type="match status" value="1"/>
</dbReference>
<sequence length="1800" mass="190169">LTAERFTANPHGTPGTRMYRTGDLARRRTDGHIEFLGRADDQVKVRGFRVELGEIETALTHHPHVTTATVILREDSGVPQLVAYITGTADPVALRASLAGELPDYMVPAAIVALEELPTNVNGKLDRAALPAPEASSVTLSRGPRNAREEIVSGILAATLGLDSIGVEDDFFRLGGHSLLATRAVSRLRTALGADCSVRDVFEARTAAALAARLGGGSAVERPALTGAATRPERLPLSYAQRRLWLIDSARGPGTAYNVPFAVRLRGALDIPALEAAVHDVITRHEVLRTLFAEHEGEPYQRVLRPDEARVPFSVREVPEEWLATEAESVCGQVFDLAVDVPVRVTLLRTAEDDHTLVLLIHHIATDEGSTGPLLDDLDTAYRARLAGGAPEFAPLPVQYADYALWQHELLADTPLATAQTEHWRTALAGLPDELPLPTDRPRPATSSHAGDVVTFEVPEATARGLARIARETGATMFMVAHAAVAALLHRLGAGEDIPLGSPVSGRGEAAVDELVGFFLNTLVLRADLSGDPTFAELVARVRDTGLAAFENADLPLERVVEAVGPARSQSRNPLFQTMVTYYSTGEGVRELFGLPAAELPVEIGGAKLDLEVAFAASETDGRLSGGVRYATDLFDRSGAERLTDRLLRLLDAVAADPGTPVSGIAVMDPAERERVTHGWNDTARELPGPLTLAALVASGARDLAADALVLDGERLSRAGFEERVNRLARLLIGRGVGPEAVVAVALPRSFDLLVAVHAVVRAGGAYLPLDLTLPGDRLAYMTRTARPVCVLTDTASEALLPSGVTAERIALDAPATLERLASLASFEVTDVDRSTALLPRHPAYVIFTSGSTGRPKGVMVEHAAIVNRLKWMQGAYGLTPADRVLHKTPAGFDVSVWELFWPLAEGAPLVIARPDGHRDPEYLASLIREERVSVLHFVPSMLEAFVGEVEVASCPGLRLVVCSGEALPGDLVARFHASAGANAVALENLYGPTEAAVDVTAASCRAEDGAAGSVSIGTPVWNTRVYVLDGALRPVPVGVAGELYLAGAQLARGYTARPGLTAERFTADPHGGPGARMYRTGDLARWRADGGLDYLGRADDQVKLRGFRVELGEIEAVLAAADGVARAVVVVREDVPGVRQLVGYAVPVAGAGGFDAGALRAHAAERLPEYMIPSVFLELAEVPLSPNGKLDRRALPAPAPVVARPAGPAAAVGTVPDPSAGGSPVEVLCRAMAEVLGRPGVGADDNFFELGGDSIVSIRLVSLVRRAGLTITARQIFQQPTPAGLAGVAKGAAAAVARPVDDGVGALPLPPIARWLAGRGGPFERFCQARLVRLPAGVREEDLVPALGALLDHHDGLRQRLTVGRPGVWSAEVRPRGAIDARAVLRTVDARGLDEDGLRELIGRESDRAAGELDPVAGETVRAVRFDAGPGVAGRLLLVAHHLAVDEVSWRILLPDLRAAWEAVVAGRAPALDPVGTSLRTWTAHLLAEAHAPRRVAELDRWLEADAPVRTLTARPLDPARDTVATARDLTVRLSAERTAPLLESVPQAFHGTVNDTLLTALALALGDWAARAGHIGAGAPVVELEGHGREQELLPGADLTRTVGWLTSLYPLRLGGGGYDPVAVLAGREDAGAALKEVKELLRGVPDGGLGAGLLRYANAATARLFDPGARPEVLWNYLGRNTAEALSADWGPAAEADALSVRPDPATPLSHPLEINAEIENGPDGPRLVAGFIWAGEALNQATVGEIADGWLAALDALAAWAAGGTTTGGHTPSDLDLVDLDQDQISMLEAMWRDQQ</sequence>
<dbReference type="Gene3D" id="1.10.1200.10">
    <property type="entry name" value="ACP-like"/>
    <property type="match status" value="2"/>
</dbReference>
<dbReference type="CDD" id="cd19540">
    <property type="entry name" value="LCL_NRPS-like"/>
    <property type="match status" value="1"/>
</dbReference>
<dbReference type="Pfam" id="PF00550">
    <property type="entry name" value="PP-binding"/>
    <property type="match status" value="2"/>
</dbReference>
<dbReference type="Gene3D" id="2.30.38.10">
    <property type="entry name" value="Luciferase, Domain 3"/>
    <property type="match status" value="2"/>
</dbReference>
<gene>
    <name evidence="7" type="ORF">ACFPRH_11545</name>
</gene>
<keyword evidence="4" id="KW-0677">Repeat</keyword>
<evidence type="ECO:0000256" key="2">
    <source>
        <dbReference type="ARBA" id="ARBA00022450"/>
    </source>
</evidence>
<dbReference type="InterPro" id="IPR001242">
    <property type="entry name" value="Condensation_dom"/>
</dbReference>
<dbReference type="PROSITE" id="PS00012">
    <property type="entry name" value="PHOSPHOPANTETHEINE"/>
    <property type="match status" value="2"/>
</dbReference>
<dbReference type="Pfam" id="PF13193">
    <property type="entry name" value="AMP-binding_C"/>
    <property type="match status" value="2"/>
</dbReference>
<feature type="domain" description="Carrier" evidence="6">
    <location>
        <begin position="143"/>
        <end position="218"/>
    </location>
</feature>
<dbReference type="Pfam" id="PF00501">
    <property type="entry name" value="AMP-binding"/>
    <property type="match status" value="1"/>
</dbReference>
<dbReference type="InterPro" id="IPR036736">
    <property type="entry name" value="ACP-like_sf"/>
</dbReference>
<dbReference type="CDD" id="cd17646">
    <property type="entry name" value="A_NRPS_AB3403-like"/>
    <property type="match status" value="1"/>
</dbReference>
<dbReference type="Gene3D" id="3.40.50.980">
    <property type="match status" value="2"/>
</dbReference>
<dbReference type="EMBL" id="JBHSKP010000006">
    <property type="protein sequence ID" value="MFC5152368.1"/>
    <property type="molecule type" value="Genomic_DNA"/>
</dbReference>
<dbReference type="SUPFAM" id="SSF56801">
    <property type="entry name" value="Acetyl-CoA synthetase-like"/>
    <property type="match status" value="2"/>
</dbReference>
<comment type="caution">
    <text evidence="7">The sequence shown here is derived from an EMBL/GenBank/DDBJ whole genome shotgun (WGS) entry which is preliminary data.</text>
</comment>
<name>A0ABW0AI89_9ACTN</name>
<dbReference type="InterPro" id="IPR045851">
    <property type="entry name" value="AMP-bd_C_sf"/>
</dbReference>
<dbReference type="InterPro" id="IPR023213">
    <property type="entry name" value="CAT-like_dom_sf"/>
</dbReference>
<dbReference type="PROSITE" id="PS50075">
    <property type="entry name" value="CARRIER"/>
    <property type="match status" value="2"/>
</dbReference>
<evidence type="ECO:0000256" key="1">
    <source>
        <dbReference type="ARBA" id="ARBA00001957"/>
    </source>
</evidence>
<accession>A0ABW0AI89</accession>
<protein>
    <submittedName>
        <fullName evidence="7">Amino acid adenylation domain-containing protein</fullName>
    </submittedName>
</protein>
<comment type="cofactor">
    <cofactor evidence="1">
        <name>pantetheine 4'-phosphate</name>
        <dbReference type="ChEBI" id="CHEBI:47942"/>
    </cofactor>
</comment>
<dbReference type="NCBIfam" id="TIGR01733">
    <property type="entry name" value="AA-adenyl-dom"/>
    <property type="match status" value="1"/>
</dbReference>
<dbReference type="Gene3D" id="3.30.559.30">
    <property type="entry name" value="Nonribosomal peptide synthetase, condensation domain"/>
    <property type="match status" value="2"/>
</dbReference>
<keyword evidence="8" id="KW-1185">Reference proteome</keyword>
<dbReference type="SUPFAM" id="SSF52777">
    <property type="entry name" value="CoA-dependent acyltransferases"/>
    <property type="match status" value="4"/>
</dbReference>
<dbReference type="InterPro" id="IPR020806">
    <property type="entry name" value="PKS_PP-bd"/>
</dbReference>
<dbReference type="Gene3D" id="3.30.559.10">
    <property type="entry name" value="Chloramphenicol acetyltransferase-like domain"/>
    <property type="match status" value="2"/>
</dbReference>
<dbReference type="InterPro" id="IPR009081">
    <property type="entry name" value="PP-bd_ACP"/>
</dbReference>
<keyword evidence="2" id="KW-0596">Phosphopantetheine</keyword>
<dbReference type="Gene3D" id="3.30.300.30">
    <property type="match status" value="2"/>
</dbReference>
<dbReference type="PROSITE" id="PS00455">
    <property type="entry name" value="AMP_BINDING"/>
    <property type="match status" value="1"/>
</dbReference>
<evidence type="ECO:0000256" key="4">
    <source>
        <dbReference type="ARBA" id="ARBA00022737"/>
    </source>
</evidence>
<dbReference type="PANTHER" id="PTHR45527:SF1">
    <property type="entry name" value="FATTY ACID SYNTHASE"/>
    <property type="match status" value="1"/>
</dbReference>
<dbReference type="PANTHER" id="PTHR45527">
    <property type="entry name" value="NONRIBOSOMAL PEPTIDE SYNTHETASE"/>
    <property type="match status" value="1"/>
</dbReference>
<dbReference type="InterPro" id="IPR010060">
    <property type="entry name" value="NRPS_synth"/>
</dbReference>
<organism evidence="7 8">
    <name type="scientific">Streptomyces amakusaensis</name>
    <dbReference type="NCBI Taxonomy" id="67271"/>
    <lineage>
        <taxon>Bacteria</taxon>
        <taxon>Bacillati</taxon>
        <taxon>Actinomycetota</taxon>
        <taxon>Actinomycetes</taxon>
        <taxon>Kitasatosporales</taxon>
        <taxon>Streptomycetaceae</taxon>
        <taxon>Streptomyces</taxon>
    </lineage>
</organism>